<dbReference type="GO" id="GO:0016758">
    <property type="term" value="F:hexosyltransferase activity"/>
    <property type="evidence" value="ECO:0007669"/>
    <property type="project" value="TreeGrafter"/>
</dbReference>
<organism evidence="3 4">
    <name type="scientific">Spirosoma sordidisoli</name>
    <dbReference type="NCBI Taxonomy" id="2502893"/>
    <lineage>
        <taxon>Bacteria</taxon>
        <taxon>Pseudomonadati</taxon>
        <taxon>Bacteroidota</taxon>
        <taxon>Cytophagia</taxon>
        <taxon>Cytophagales</taxon>
        <taxon>Cytophagaceae</taxon>
        <taxon>Spirosoma</taxon>
    </lineage>
</organism>
<sequence>MYVQPMPLQQSELSTLSTPVRRTRVISLNVSLGNYAHLQDWVIEAARHRESRSVCFANVHMVVEARRNAAIAQAVNSADWVAPDGVPLLWAMRGLYGLRQERIAGMDAISSLLQKAAEAGISAFFYGSTPDVLDEIRRICAREFPSLQIAGMVSPPFRPMTPAEETAVIDQITASGAGLVFVALGCPKQELWMARMRGRIPAVLLGIGGALPVLAGQQTRAPRWMQKIGTEWLFRLMQEPRRLFKRYTVTNSLYIYYFVRQFLNQQLSYDKVRN</sequence>
<protein>
    <submittedName>
        <fullName evidence="3">Glycosyltransferase</fullName>
    </submittedName>
</protein>
<dbReference type="NCBIfam" id="TIGR00696">
    <property type="entry name" value="wecG_tagA_cpsF"/>
    <property type="match status" value="1"/>
</dbReference>
<keyword evidence="4" id="KW-1185">Reference proteome</keyword>
<keyword evidence="2 3" id="KW-0808">Transferase</keyword>
<evidence type="ECO:0000256" key="2">
    <source>
        <dbReference type="ARBA" id="ARBA00022679"/>
    </source>
</evidence>
<evidence type="ECO:0000256" key="1">
    <source>
        <dbReference type="ARBA" id="ARBA00022676"/>
    </source>
</evidence>
<dbReference type="CDD" id="cd06533">
    <property type="entry name" value="Glyco_transf_WecG_TagA"/>
    <property type="match status" value="1"/>
</dbReference>
<dbReference type="EMBL" id="SBLB01000001">
    <property type="protein sequence ID" value="RYC71481.1"/>
    <property type="molecule type" value="Genomic_DNA"/>
</dbReference>
<dbReference type="PANTHER" id="PTHR34136">
    <property type="match status" value="1"/>
</dbReference>
<dbReference type="AlphaFoldDB" id="A0A4Q2UU52"/>
<evidence type="ECO:0000313" key="3">
    <source>
        <dbReference type="EMBL" id="RYC71481.1"/>
    </source>
</evidence>
<comment type="caution">
    <text evidence="3">The sequence shown here is derived from an EMBL/GenBank/DDBJ whole genome shotgun (WGS) entry which is preliminary data.</text>
</comment>
<dbReference type="Proteomes" id="UP000290407">
    <property type="component" value="Unassembled WGS sequence"/>
</dbReference>
<accession>A0A4Q2UU52</accession>
<name>A0A4Q2UU52_9BACT</name>
<proteinExistence type="predicted"/>
<dbReference type="PANTHER" id="PTHR34136:SF1">
    <property type="entry name" value="UDP-N-ACETYL-D-MANNOSAMINURONIC ACID TRANSFERASE"/>
    <property type="match status" value="1"/>
</dbReference>
<reference evidence="3 4" key="1">
    <citation type="submission" date="2019-01" db="EMBL/GenBank/DDBJ databases">
        <title>Spirosoma flava sp. nov., a propanil-degrading bacterium isolated from herbicide-contaminated soil.</title>
        <authorList>
            <person name="Zhang L."/>
            <person name="Jiang J.-D."/>
        </authorList>
    </citation>
    <scope>NUCLEOTIDE SEQUENCE [LARGE SCALE GENOMIC DNA]</scope>
    <source>
        <strain evidence="3 4">TY50</strain>
    </source>
</reference>
<evidence type="ECO:0000313" key="4">
    <source>
        <dbReference type="Proteomes" id="UP000290407"/>
    </source>
</evidence>
<gene>
    <name evidence="3" type="ORF">EQG79_04880</name>
</gene>
<dbReference type="InterPro" id="IPR004629">
    <property type="entry name" value="WecG_TagA_CpsF"/>
</dbReference>
<keyword evidence="1" id="KW-0328">Glycosyltransferase</keyword>
<dbReference type="Pfam" id="PF03808">
    <property type="entry name" value="Glyco_tran_WecG"/>
    <property type="match status" value="1"/>
</dbReference>